<proteinExistence type="predicted"/>
<feature type="compositionally biased region" description="Basic and acidic residues" evidence="1">
    <location>
        <begin position="197"/>
        <end position="212"/>
    </location>
</feature>
<name>A0A401S3F9_CHIPU</name>
<sequence length="303" mass="35396">MHIHDFQESCLLKRQAVGFLRCVKHLQNFKMNENEKERGAEKNCILENSSFKVSELLFAIESLSKGRLRSDNEQKHVKEESDRQKLQLSNLEMSTTNENQLIKIAKLSEYSNIRPVSKIFSAYPQRSIFECNMDTKSLKWNIDTKLQVNQKGRLVCNWPQKPKFDNQFDRGISPPKKKTVQLFNRDFRRSSFVKPFPPEKRRQQRPPIEKTRQVRNPCPSIKSFLIRSRIQKSTLAGPICYEPFLGLKDLQWKLYKGAMRRKAPEVLMDKHKCIIQPILTSGLHKGSLCVPLICKGNKYIEAF</sequence>
<evidence type="ECO:0000256" key="1">
    <source>
        <dbReference type="SAM" id="MobiDB-lite"/>
    </source>
</evidence>
<evidence type="ECO:0000313" key="3">
    <source>
        <dbReference type="Proteomes" id="UP000287033"/>
    </source>
</evidence>
<dbReference type="AlphaFoldDB" id="A0A401S3F9"/>
<organism evidence="2 3">
    <name type="scientific">Chiloscyllium punctatum</name>
    <name type="common">Brownbanded bambooshark</name>
    <name type="synonym">Hemiscyllium punctatum</name>
    <dbReference type="NCBI Taxonomy" id="137246"/>
    <lineage>
        <taxon>Eukaryota</taxon>
        <taxon>Metazoa</taxon>
        <taxon>Chordata</taxon>
        <taxon>Craniata</taxon>
        <taxon>Vertebrata</taxon>
        <taxon>Chondrichthyes</taxon>
        <taxon>Elasmobranchii</taxon>
        <taxon>Galeomorphii</taxon>
        <taxon>Galeoidea</taxon>
        <taxon>Orectolobiformes</taxon>
        <taxon>Hemiscylliidae</taxon>
        <taxon>Chiloscyllium</taxon>
    </lineage>
</organism>
<reference evidence="2 3" key="1">
    <citation type="journal article" date="2018" name="Nat. Ecol. Evol.">
        <title>Shark genomes provide insights into elasmobranch evolution and the origin of vertebrates.</title>
        <authorList>
            <person name="Hara Y"/>
            <person name="Yamaguchi K"/>
            <person name="Onimaru K"/>
            <person name="Kadota M"/>
            <person name="Koyanagi M"/>
            <person name="Keeley SD"/>
            <person name="Tatsumi K"/>
            <person name="Tanaka K"/>
            <person name="Motone F"/>
            <person name="Kageyama Y"/>
            <person name="Nozu R"/>
            <person name="Adachi N"/>
            <person name="Nishimura O"/>
            <person name="Nakagawa R"/>
            <person name="Tanegashima C"/>
            <person name="Kiyatake I"/>
            <person name="Matsumoto R"/>
            <person name="Murakumo K"/>
            <person name="Nishida K"/>
            <person name="Terakita A"/>
            <person name="Kuratani S"/>
            <person name="Sato K"/>
            <person name="Hyodo S Kuraku.S."/>
        </authorList>
    </citation>
    <scope>NUCLEOTIDE SEQUENCE [LARGE SCALE GENOMIC DNA]</scope>
</reference>
<gene>
    <name evidence="2" type="ORF">chiPu_0003305</name>
</gene>
<evidence type="ECO:0000313" key="2">
    <source>
        <dbReference type="EMBL" id="GCC24902.1"/>
    </source>
</evidence>
<dbReference type="OrthoDB" id="9945674at2759"/>
<accession>A0A401S3F9</accession>
<comment type="caution">
    <text evidence="2">The sequence shown here is derived from an EMBL/GenBank/DDBJ whole genome shotgun (WGS) entry which is preliminary data.</text>
</comment>
<feature type="region of interest" description="Disordered" evidence="1">
    <location>
        <begin position="193"/>
        <end position="214"/>
    </location>
</feature>
<dbReference type="EMBL" id="BEZZ01000070">
    <property type="protein sequence ID" value="GCC24902.1"/>
    <property type="molecule type" value="Genomic_DNA"/>
</dbReference>
<protein>
    <submittedName>
        <fullName evidence="2">Uncharacterized protein</fullName>
    </submittedName>
</protein>
<dbReference type="Proteomes" id="UP000287033">
    <property type="component" value="Unassembled WGS sequence"/>
</dbReference>
<keyword evidence="3" id="KW-1185">Reference proteome</keyword>